<proteinExistence type="predicted"/>
<dbReference type="AlphaFoldDB" id="A0A4Y2TTY1"/>
<comment type="caution">
    <text evidence="2">The sequence shown here is derived from an EMBL/GenBank/DDBJ whole genome shotgun (WGS) entry which is preliminary data.</text>
</comment>
<gene>
    <name evidence="2" type="ORF">AVEN_261109_1</name>
</gene>
<evidence type="ECO:0000313" key="2">
    <source>
        <dbReference type="EMBL" id="GBO02646.1"/>
    </source>
</evidence>
<dbReference type="Proteomes" id="UP000499080">
    <property type="component" value="Unassembled WGS sequence"/>
</dbReference>
<accession>A0A4Y2TTY1</accession>
<feature type="compositionally biased region" description="Polar residues" evidence="1">
    <location>
        <begin position="46"/>
        <end position="55"/>
    </location>
</feature>
<dbReference type="EMBL" id="BGPR01030243">
    <property type="protein sequence ID" value="GBO02646.1"/>
    <property type="molecule type" value="Genomic_DNA"/>
</dbReference>
<evidence type="ECO:0000256" key="1">
    <source>
        <dbReference type="SAM" id="MobiDB-lite"/>
    </source>
</evidence>
<evidence type="ECO:0000313" key="3">
    <source>
        <dbReference type="Proteomes" id="UP000499080"/>
    </source>
</evidence>
<name>A0A4Y2TTY1_ARAVE</name>
<protein>
    <submittedName>
        <fullName evidence="2">Uncharacterized protein</fullName>
    </submittedName>
</protein>
<feature type="region of interest" description="Disordered" evidence="1">
    <location>
        <begin position="41"/>
        <end position="70"/>
    </location>
</feature>
<feature type="region of interest" description="Disordered" evidence="1">
    <location>
        <begin position="1"/>
        <end position="25"/>
    </location>
</feature>
<sequence length="93" mass="10332">METDLVILNWSDDEDDTGSPSPLHTAGGCILTNLRHDTLAGGSSVERVSNLNTQVRGRDTPRPPRPYQNIHLQDQWCSSARNEQSQKLTDTCI</sequence>
<organism evidence="2 3">
    <name type="scientific">Araneus ventricosus</name>
    <name type="common">Orbweaver spider</name>
    <name type="synonym">Epeira ventricosa</name>
    <dbReference type="NCBI Taxonomy" id="182803"/>
    <lineage>
        <taxon>Eukaryota</taxon>
        <taxon>Metazoa</taxon>
        <taxon>Ecdysozoa</taxon>
        <taxon>Arthropoda</taxon>
        <taxon>Chelicerata</taxon>
        <taxon>Arachnida</taxon>
        <taxon>Araneae</taxon>
        <taxon>Araneomorphae</taxon>
        <taxon>Entelegynae</taxon>
        <taxon>Araneoidea</taxon>
        <taxon>Araneidae</taxon>
        <taxon>Araneus</taxon>
    </lineage>
</organism>
<keyword evidence="3" id="KW-1185">Reference proteome</keyword>
<reference evidence="2 3" key="1">
    <citation type="journal article" date="2019" name="Sci. Rep.">
        <title>Orb-weaving spider Araneus ventricosus genome elucidates the spidroin gene catalogue.</title>
        <authorList>
            <person name="Kono N."/>
            <person name="Nakamura H."/>
            <person name="Ohtoshi R."/>
            <person name="Moran D.A.P."/>
            <person name="Shinohara A."/>
            <person name="Yoshida Y."/>
            <person name="Fujiwara M."/>
            <person name="Mori M."/>
            <person name="Tomita M."/>
            <person name="Arakawa K."/>
        </authorList>
    </citation>
    <scope>NUCLEOTIDE SEQUENCE [LARGE SCALE GENOMIC DNA]</scope>
</reference>